<dbReference type="AlphaFoldDB" id="A0A1D3UV22"/>
<dbReference type="Proteomes" id="UP000182057">
    <property type="component" value="Unassembled WGS sequence"/>
</dbReference>
<reference evidence="3 4" key="1">
    <citation type="submission" date="2016-09" db="EMBL/GenBank/DDBJ databases">
        <authorList>
            <person name="Capua I."/>
            <person name="De Benedictis P."/>
            <person name="Joannis T."/>
            <person name="Lombin L.H."/>
            <person name="Cattoli G."/>
        </authorList>
    </citation>
    <scope>NUCLEOTIDE SEQUENCE [LARGE SCALE GENOMIC DNA]</scope>
    <source>
        <strain evidence="3 4">UB20</strain>
    </source>
</reference>
<organism evidence="3 4">
    <name type="scientific">Tannerella forsythia</name>
    <name type="common">Bacteroides forsythus</name>
    <dbReference type="NCBI Taxonomy" id="28112"/>
    <lineage>
        <taxon>Bacteria</taxon>
        <taxon>Pseudomonadati</taxon>
        <taxon>Bacteroidota</taxon>
        <taxon>Bacteroidia</taxon>
        <taxon>Bacteroidales</taxon>
        <taxon>Tannerellaceae</taxon>
        <taxon>Tannerella</taxon>
    </lineage>
</organism>
<name>A0A1D3UV22_TANFO</name>
<accession>A0A1D3UV22</accession>
<feature type="region of interest" description="Disordered" evidence="1">
    <location>
        <begin position="57"/>
        <end position="80"/>
    </location>
</feature>
<feature type="chain" id="PRO_5009841242" evidence="2">
    <location>
        <begin position="21"/>
        <end position="80"/>
    </location>
</feature>
<gene>
    <name evidence="3" type="ORF">TFUB20_02186</name>
</gene>
<evidence type="ECO:0000256" key="2">
    <source>
        <dbReference type="SAM" id="SignalP"/>
    </source>
</evidence>
<dbReference type="EMBL" id="FMMM01000078">
    <property type="protein sequence ID" value="SCQ23873.1"/>
    <property type="molecule type" value="Genomic_DNA"/>
</dbReference>
<evidence type="ECO:0000256" key="1">
    <source>
        <dbReference type="SAM" id="MobiDB-lite"/>
    </source>
</evidence>
<feature type="compositionally biased region" description="Basic and acidic residues" evidence="1">
    <location>
        <begin position="57"/>
        <end position="70"/>
    </location>
</feature>
<keyword evidence="2" id="KW-0732">Signal</keyword>
<sequence length="80" mass="8765" precursor="true">MKKTIFSILGYLFFIQFLSAQITTNEAPFSFGSTPSQLLRSISTQELSAPDMAIIRAEDKVNDTPPDKPMRLANRTGGAA</sequence>
<feature type="signal peptide" evidence="2">
    <location>
        <begin position="1"/>
        <end position="20"/>
    </location>
</feature>
<evidence type="ECO:0000313" key="3">
    <source>
        <dbReference type="EMBL" id="SCQ23873.1"/>
    </source>
</evidence>
<proteinExistence type="predicted"/>
<protein>
    <submittedName>
        <fullName evidence="3">Uncharacterized protein</fullName>
    </submittedName>
</protein>
<evidence type="ECO:0000313" key="4">
    <source>
        <dbReference type="Proteomes" id="UP000182057"/>
    </source>
</evidence>